<dbReference type="Gene3D" id="3.10.310.70">
    <property type="match status" value="1"/>
</dbReference>
<reference evidence="2 3" key="1">
    <citation type="submission" date="2011-06" db="EMBL/GenBank/DDBJ databases">
        <title>The Genome Sequence of Collinsella tanakaei YIT 12063.</title>
        <authorList>
            <consortium name="The Broad Institute Genome Sequencing Platform"/>
            <person name="Earl A."/>
            <person name="Ward D."/>
            <person name="Feldgarden M."/>
            <person name="Gevers D."/>
            <person name="Morotomi M."/>
            <person name="Young S.K."/>
            <person name="Zeng Q."/>
            <person name="Gargeya S."/>
            <person name="Fitzgerald M."/>
            <person name="Haas B."/>
            <person name="Abouelleil A."/>
            <person name="Alvarado L."/>
            <person name="Arachchi H.M."/>
            <person name="Berlin A."/>
            <person name="Brown A."/>
            <person name="Chapman S.B."/>
            <person name="Chen Z."/>
            <person name="Dunbar C."/>
            <person name="Freedman E."/>
            <person name="Gearin G."/>
            <person name="Gellesch M."/>
            <person name="Goldberg J."/>
            <person name="Griggs A."/>
            <person name="Gujja S."/>
            <person name="Heiman D."/>
            <person name="Howarth C."/>
            <person name="Larson L."/>
            <person name="Lui A."/>
            <person name="MacDonald P.J.P."/>
            <person name="Mehta T."/>
            <person name="Montmayeur A."/>
            <person name="Murphy C."/>
            <person name="Neiman D."/>
            <person name="Pearson M."/>
            <person name="Priest M."/>
            <person name="Roberts A."/>
            <person name="Saif S."/>
            <person name="Shea T."/>
            <person name="Shenoy N."/>
            <person name="Sisk P."/>
            <person name="Stolte C."/>
            <person name="Sykes S."/>
            <person name="Wortman J."/>
            <person name="Nusbaum C."/>
            <person name="Birren B."/>
        </authorList>
    </citation>
    <scope>NUCLEOTIDE SEQUENCE [LARGE SCALE GENOMIC DNA]</scope>
    <source>
        <strain evidence="2 3">YIT 12063</strain>
    </source>
</reference>
<dbReference type="RefSeq" id="WP_009141909.1">
    <property type="nucleotide sequence ID" value="NZ_JH126473.1"/>
</dbReference>
<dbReference type="PATRIC" id="fig|742742.3.peg.1863"/>
<name>G1WKM0_9ACTN</name>
<comment type="caution">
    <text evidence="2">The sequence shown here is derived from an EMBL/GenBank/DDBJ whole genome shotgun (WGS) entry which is preliminary data.</text>
</comment>
<dbReference type="GeneID" id="62759566"/>
<dbReference type="Pfam" id="PF07969">
    <property type="entry name" value="Amidohydro_3"/>
    <property type="match status" value="1"/>
</dbReference>
<dbReference type="GO" id="GO:0016810">
    <property type="term" value="F:hydrolase activity, acting on carbon-nitrogen (but not peptide) bonds"/>
    <property type="evidence" value="ECO:0007669"/>
    <property type="project" value="InterPro"/>
</dbReference>
<dbReference type="SUPFAM" id="SSF51556">
    <property type="entry name" value="Metallo-dependent hydrolases"/>
    <property type="match status" value="1"/>
</dbReference>
<dbReference type="SUPFAM" id="SSF51338">
    <property type="entry name" value="Composite domain of metallo-dependent hydrolases"/>
    <property type="match status" value="1"/>
</dbReference>
<evidence type="ECO:0000313" key="2">
    <source>
        <dbReference type="EMBL" id="EGX68965.1"/>
    </source>
</evidence>
<dbReference type="eggNOG" id="COG1574">
    <property type="taxonomic scope" value="Bacteria"/>
</dbReference>
<dbReference type="Gene3D" id="2.30.40.10">
    <property type="entry name" value="Urease, subunit C, domain 1"/>
    <property type="match status" value="1"/>
</dbReference>
<dbReference type="STRING" id="742742.HMPREF9452_01883"/>
<dbReference type="PANTHER" id="PTHR22642">
    <property type="entry name" value="IMIDAZOLONEPROPIONASE"/>
    <property type="match status" value="1"/>
</dbReference>
<dbReference type="PANTHER" id="PTHR22642:SF2">
    <property type="entry name" value="PROTEIN LONG AFTER FAR-RED 3"/>
    <property type="match status" value="1"/>
</dbReference>
<accession>G1WKM0</accession>
<proteinExistence type="predicted"/>
<dbReference type="InterPro" id="IPR033932">
    <property type="entry name" value="YtcJ-like"/>
</dbReference>
<dbReference type="AlphaFoldDB" id="G1WKM0"/>
<dbReference type="InterPro" id="IPR032466">
    <property type="entry name" value="Metal_Hydrolase"/>
</dbReference>
<sequence>MALKADYIVRSQRVFTSAPGVASARPLAFAVAADRIAYVDEFDRVQAEAGPGTPVVDLGDALVCPGFHDAHLHFFHTALGSSPYMLMDMGKSEADLMAKTRAFAASLPDDAWVITQGWRDYRWDPPLPPTKRSLDEAFPDRPCAMYSGDGHTMWLNSRALELVGITRDSVPPQGGAYDKDQNGELTGIVREAAAMQLLPRMLEWISPERIEHVYADQMARMAQQGITSICDMSLMPLPGLDFIREDIYEALESRDQLTLRAHLFPTLLDDQSRLEAMQDRYRESALLRAPGFKQFFDGVSSQHTAYLTDPYSNPHFPGDRGRLTVPAEKMRAMVLAAAERGHAVRIHTIGDGAIHEALDIFEEARRRFGAPTQGRNTLEHLENLLPGDIDRLRELGVLASSQPCHITLDPGGPERDLGPERSRIMWPFATYLARGVDQAFGTDSPITPVTSMNVLYTAVTRQDPFTHEPAGGWLPGERISAADAVRIYTAGSAAAVGREDELGQIAPGMLADFIVLDRDIAACDPQEIQSVRVLATYVGGRQVFER</sequence>
<dbReference type="EMBL" id="ADLS01000027">
    <property type="protein sequence ID" value="EGX68965.1"/>
    <property type="molecule type" value="Genomic_DNA"/>
</dbReference>
<gene>
    <name evidence="2" type="ORF">HMPREF9452_01883</name>
</gene>
<dbReference type="InterPro" id="IPR013108">
    <property type="entry name" value="Amidohydro_3"/>
</dbReference>
<dbReference type="InterPro" id="IPR011059">
    <property type="entry name" value="Metal-dep_hydrolase_composite"/>
</dbReference>
<evidence type="ECO:0000259" key="1">
    <source>
        <dbReference type="Pfam" id="PF07969"/>
    </source>
</evidence>
<organism evidence="2 3">
    <name type="scientific">Collinsella tanakaei YIT 12063</name>
    <dbReference type="NCBI Taxonomy" id="742742"/>
    <lineage>
        <taxon>Bacteria</taxon>
        <taxon>Bacillati</taxon>
        <taxon>Actinomycetota</taxon>
        <taxon>Coriobacteriia</taxon>
        <taxon>Coriobacteriales</taxon>
        <taxon>Coriobacteriaceae</taxon>
        <taxon>Collinsella</taxon>
    </lineage>
</organism>
<dbReference type="CDD" id="cd01300">
    <property type="entry name" value="YtcJ_like"/>
    <property type="match status" value="1"/>
</dbReference>
<dbReference type="OrthoDB" id="3173428at2"/>
<keyword evidence="3" id="KW-1185">Reference proteome</keyword>
<evidence type="ECO:0000313" key="3">
    <source>
        <dbReference type="Proteomes" id="UP000004830"/>
    </source>
</evidence>
<dbReference type="HOGENOM" id="CLU_009942_3_1_11"/>
<dbReference type="Proteomes" id="UP000004830">
    <property type="component" value="Unassembled WGS sequence"/>
</dbReference>
<protein>
    <recommendedName>
        <fullName evidence="1">Amidohydrolase 3 domain-containing protein</fullName>
    </recommendedName>
</protein>
<dbReference type="Gene3D" id="3.20.20.140">
    <property type="entry name" value="Metal-dependent hydrolases"/>
    <property type="match status" value="1"/>
</dbReference>
<feature type="domain" description="Amidohydrolase 3" evidence="1">
    <location>
        <begin position="55"/>
        <end position="544"/>
    </location>
</feature>